<keyword evidence="3" id="KW-1185">Reference proteome</keyword>
<dbReference type="AlphaFoldDB" id="A0AAI8CND9"/>
<sequence length="89" mass="10306">MTLVRSKRREAELEGLQEQQKAVSRVLKYVFAGFLFAGLILSAYQFNLRTAEMSRQIEMYQESLSNLRQHSEVLDMQIAKIVLGRDVIN</sequence>
<proteinExistence type="predicted"/>
<evidence type="ECO:0000256" key="1">
    <source>
        <dbReference type="SAM" id="Phobius"/>
    </source>
</evidence>
<name>A0AAI8CND9_FERIS</name>
<dbReference type="RefSeq" id="WP_033191577.1">
    <property type="nucleotide sequence ID" value="NZ_CP014334.2"/>
</dbReference>
<keyword evidence="1" id="KW-0472">Membrane</keyword>
<reference evidence="2 3" key="1">
    <citation type="journal article" date="2015" name="Stand. Genomic Sci.">
        <title>Genome sequence of a native-feather degrading extremely thermophilic Eubacterium, Fervidobacterium islandicum AW-1.</title>
        <authorList>
            <person name="Lee Y.J."/>
            <person name="Jeong H."/>
            <person name="Park G.S."/>
            <person name="Kwak Y."/>
            <person name="Lee S.J."/>
            <person name="Lee S.J."/>
            <person name="Park M.K."/>
            <person name="Kim J.Y."/>
            <person name="Kang H.K."/>
            <person name="Shin J.H."/>
            <person name="Lee D.W."/>
        </authorList>
    </citation>
    <scope>NUCLEOTIDE SEQUENCE [LARGE SCALE GENOMIC DNA]</scope>
    <source>
        <strain evidence="2 3">AW-1</strain>
    </source>
</reference>
<feature type="transmembrane region" description="Helical" evidence="1">
    <location>
        <begin position="26"/>
        <end position="46"/>
    </location>
</feature>
<keyword evidence="1" id="KW-1133">Transmembrane helix</keyword>
<dbReference type="KEGG" id="fia:NA23_10420"/>
<accession>A0AAI8CND9</accession>
<protein>
    <submittedName>
        <fullName evidence="2">Uncharacterized protein</fullName>
    </submittedName>
</protein>
<keyword evidence="1" id="KW-0812">Transmembrane</keyword>
<dbReference type="Proteomes" id="UP000093740">
    <property type="component" value="Chromosome"/>
</dbReference>
<dbReference type="EMBL" id="CP014334">
    <property type="protein sequence ID" value="AMW33597.1"/>
    <property type="molecule type" value="Genomic_DNA"/>
</dbReference>
<gene>
    <name evidence="2" type="ORF">NA23_10420</name>
</gene>
<evidence type="ECO:0000313" key="3">
    <source>
        <dbReference type="Proteomes" id="UP000093740"/>
    </source>
</evidence>
<evidence type="ECO:0000313" key="2">
    <source>
        <dbReference type="EMBL" id="AMW33597.1"/>
    </source>
</evidence>
<organism evidence="2 3">
    <name type="scientific">Fervidobacterium islandicum</name>
    <dbReference type="NCBI Taxonomy" id="2423"/>
    <lineage>
        <taxon>Bacteria</taxon>
        <taxon>Thermotogati</taxon>
        <taxon>Thermotogota</taxon>
        <taxon>Thermotogae</taxon>
        <taxon>Thermotogales</taxon>
        <taxon>Fervidobacteriaceae</taxon>
        <taxon>Fervidobacterium</taxon>
    </lineage>
</organism>